<feature type="compositionally biased region" description="Low complexity" evidence="1">
    <location>
        <begin position="562"/>
        <end position="574"/>
    </location>
</feature>
<evidence type="ECO:0000259" key="2">
    <source>
        <dbReference type="Pfam" id="PF12090"/>
    </source>
</evidence>
<organism evidence="3 4">
    <name type="scientific">Asparagus officinalis</name>
    <name type="common">Garden asparagus</name>
    <dbReference type="NCBI Taxonomy" id="4686"/>
    <lineage>
        <taxon>Eukaryota</taxon>
        <taxon>Viridiplantae</taxon>
        <taxon>Streptophyta</taxon>
        <taxon>Embryophyta</taxon>
        <taxon>Tracheophyta</taxon>
        <taxon>Spermatophyta</taxon>
        <taxon>Magnoliopsida</taxon>
        <taxon>Liliopsida</taxon>
        <taxon>Asparagales</taxon>
        <taxon>Asparagaceae</taxon>
        <taxon>Asparagoideae</taxon>
        <taxon>Asparagus</taxon>
    </lineage>
</organism>
<dbReference type="PANTHER" id="PTHR13526">
    <property type="entry name" value="TRANSCRIPTION FACTOR SPT20 HOMOLOG"/>
    <property type="match status" value="1"/>
</dbReference>
<dbReference type="GO" id="GO:0003712">
    <property type="term" value="F:transcription coregulator activity"/>
    <property type="evidence" value="ECO:0007669"/>
    <property type="project" value="InterPro"/>
</dbReference>
<reference evidence="4" key="1">
    <citation type="journal article" date="2017" name="Nat. Commun.">
        <title>The asparagus genome sheds light on the origin and evolution of a young Y chromosome.</title>
        <authorList>
            <person name="Harkess A."/>
            <person name="Zhou J."/>
            <person name="Xu C."/>
            <person name="Bowers J.E."/>
            <person name="Van der Hulst R."/>
            <person name="Ayyampalayam S."/>
            <person name="Mercati F."/>
            <person name="Riccardi P."/>
            <person name="McKain M.R."/>
            <person name="Kakrana A."/>
            <person name="Tang H."/>
            <person name="Ray J."/>
            <person name="Groenendijk J."/>
            <person name="Arikit S."/>
            <person name="Mathioni S.M."/>
            <person name="Nakano M."/>
            <person name="Shan H."/>
            <person name="Telgmann-Rauber A."/>
            <person name="Kanno A."/>
            <person name="Yue Z."/>
            <person name="Chen H."/>
            <person name="Li W."/>
            <person name="Chen Y."/>
            <person name="Xu X."/>
            <person name="Zhang Y."/>
            <person name="Luo S."/>
            <person name="Chen H."/>
            <person name="Gao J."/>
            <person name="Mao Z."/>
            <person name="Pires J.C."/>
            <person name="Luo M."/>
            <person name="Kudrna D."/>
            <person name="Wing R.A."/>
            <person name="Meyers B.C."/>
            <person name="Yi K."/>
            <person name="Kong H."/>
            <person name="Lavrijsen P."/>
            <person name="Sunseri F."/>
            <person name="Falavigna A."/>
            <person name="Ye Y."/>
            <person name="Leebens-Mack J.H."/>
            <person name="Chen G."/>
        </authorList>
    </citation>
    <scope>NUCLEOTIDE SEQUENCE [LARGE SCALE GENOMIC DNA]</scope>
    <source>
        <strain evidence="4">cv. DH0086</strain>
    </source>
</reference>
<feature type="compositionally biased region" description="Basic and acidic residues" evidence="1">
    <location>
        <begin position="532"/>
        <end position="544"/>
    </location>
</feature>
<feature type="compositionally biased region" description="Polar residues" evidence="1">
    <location>
        <begin position="602"/>
        <end position="612"/>
    </location>
</feature>
<feature type="region of interest" description="Disordered" evidence="1">
    <location>
        <begin position="602"/>
        <end position="643"/>
    </location>
</feature>
<gene>
    <name evidence="3" type="ORF">A4U43_C03F13520</name>
</gene>
<dbReference type="InterPro" id="IPR021950">
    <property type="entry name" value="Spt20"/>
</dbReference>
<feature type="compositionally biased region" description="Polar residues" evidence="1">
    <location>
        <begin position="649"/>
        <end position="660"/>
    </location>
</feature>
<dbReference type="EMBL" id="CM007383">
    <property type="protein sequence ID" value="ONK75115.1"/>
    <property type="molecule type" value="Genomic_DNA"/>
</dbReference>
<dbReference type="Proteomes" id="UP000243459">
    <property type="component" value="Chromosome 3"/>
</dbReference>
<keyword evidence="4" id="KW-1185">Reference proteome</keyword>
<evidence type="ECO:0000313" key="4">
    <source>
        <dbReference type="Proteomes" id="UP000243459"/>
    </source>
</evidence>
<dbReference type="PANTHER" id="PTHR13526:SF8">
    <property type="entry name" value="TRANSCRIPTION FACTOR SPT20 HOMOLOG"/>
    <property type="match status" value="1"/>
</dbReference>
<sequence length="691" mass="74647">MGISFKISKKGARYQPKAVPFSEEAEDLEEINGFESSKVLSGAESKVHSAEAAKEVTSSTFSGGLELPGLDEYDVSFTLNLFEKGYTIRSPTEAENSQLLQDGKSLHPYDRASETMFSAIQMGCLPGDIFDDIPSKYIKGTLVCEVRDYRRCLPEQGTHGSTADGPIVNKVRLRMTLENVVKDIPLLSDDSWTYSDLMEVEARVVKALQPQLNLDPTPNLDRLHADSCTNKLNLGIIRKRPWQTPEVTVTYNGQTHGKKVCIDGASGNDNCKLGDPGTAVSNSAIQDISENDAIQHVSSGIPSIRPNNFSQESARSTLPLQSQAKFQAGVNFQGIVHGRGAGSPANFAGTSSNISSPQTLMGSYNEAANNNVSLGKRENQETQIAAVSALKRSKQTQGGLDGIQQQQLSSQSVALNSQDINWKNQLMHSQLDANGNQCTTFGGQRFASNTVNNVSNQDTGTSFYFNQHGVRYGPKEEQIETERLDAKDALQALARESNVLDQQQSRSQHLLQQSSIRNHLPPLTQWSNSRAAVDKDTRKDEMGQKRKMLTSPRVSSGPMVQSPVSSKSGEISSGSVGQFSAVAANPVLASQKTTANSNAVAGTLSATSSPNDSVHRQPHVPAATKRKSNSANKTQAMSGVGSPASVSNINAPLNASSPSIGTAAPMGDQIERFTKIDIVTQRYEWLENSRK</sequence>
<dbReference type="GO" id="GO:0000124">
    <property type="term" value="C:SAGA complex"/>
    <property type="evidence" value="ECO:0007669"/>
    <property type="project" value="InterPro"/>
</dbReference>
<dbReference type="InterPro" id="IPR046468">
    <property type="entry name" value="Spt20-like_SEP"/>
</dbReference>
<dbReference type="AlphaFoldDB" id="A0A5P1F9T0"/>
<evidence type="ECO:0000313" key="3">
    <source>
        <dbReference type="EMBL" id="ONK75115.1"/>
    </source>
</evidence>
<feature type="region of interest" description="Disordered" evidence="1">
    <location>
        <begin position="649"/>
        <end position="668"/>
    </location>
</feature>
<dbReference type="GO" id="GO:0006357">
    <property type="term" value="P:regulation of transcription by RNA polymerase II"/>
    <property type="evidence" value="ECO:0007669"/>
    <property type="project" value="TreeGrafter"/>
</dbReference>
<accession>A0A5P1F9T0</accession>
<dbReference type="Gramene" id="ONK75115">
    <property type="protein sequence ID" value="ONK75115"/>
    <property type="gene ID" value="A4U43_C03F13520"/>
</dbReference>
<name>A0A5P1F9T0_ASPOF</name>
<evidence type="ECO:0000256" key="1">
    <source>
        <dbReference type="SAM" id="MobiDB-lite"/>
    </source>
</evidence>
<protein>
    <recommendedName>
        <fullName evidence="2">Spt20-like SEP domain-containing protein</fullName>
    </recommendedName>
</protein>
<dbReference type="Pfam" id="PF12090">
    <property type="entry name" value="Spt20_SEP"/>
    <property type="match status" value="1"/>
</dbReference>
<dbReference type="OMA" id="QWQNPRF"/>
<proteinExistence type="predicted"/>
<feature type="region of interest" description="Disordered" evidence="1">
    <location>
        <begin position="516"/>
        <end position="574"/>
    </location>
</feature>
<feature type="domain" description="Spt20-like SEP" evidence="2">
    <location>
        <begin position="72"/>
        <end position="223"/>
    </location>
</feature>